<evidence type="ECO:0000313" key="11">
    <source>
        <dbReference type="EMBL" id="KTD68616.1"/>
    </source>
</evidence>
<keyword evidence="4 8" id="KW-0378">Hydrolase</keyword>
<comment type="similarity">
    <text evidence="8">Belongs to the GlnD family.</text>
</comment>
<dbReference type="Proteomes" id="UP000054926">
    <property type="component" value="Unassembled WGS sequence"/>
</dbReference>
<evidence type="ECO:0000256" key="5">
    <source>
        <dbReference type="ARBA" id="ARBA00022842"/>
    </source>
</evidence>
<dbReference type="InterPro" id="IPR005105">
    <property type="entry name" value="GlnD_Uridyltrans_N"/>
</dbReference>
<dbReference type="InterPro" id="IPR010043">
    <property type="entry name" value="UTase/UR"/>
</dbReference>
<keyword evidence="5 8" id="KW-0460">Magnesium</keyword>
<dbReference type="EMBL" id="LNYY01000019">
    <property type="protein sequence ID" value="KTD68616.1"/>
    <property type="molecule type" value="Genomic_DNA"/>
</dbReference>
<dbReference type="HAMAP" id="MF_00277">
    <property type="entry name" value="PII_uridylyl_transf"/>
    <property type="match status" value="1"/>
</dbReference>
<evidence type="ECO:0000256" key="2">
    <source>
        <dbReference type="ARBA" id="ARBA00022695"/>
    </source>
</evidence>
<dbReference type="EC" id="3.1.4.-" evidence="8"/>
<dbReference type="STRING" id="947033.Lste_1774"/>
<dbReference type="Pfam" id="PF01966">
    <property type="entry name" value="HD"/>
    <property type="match status" value="1"/>
</dbReference>
<dbReference type="GO" id="GO:0008893">
    <property type="term" value="F:guanosine-3',5'-bis(diphosphate) 3'-diphosphatase activity"/>
    <property type="evidence" value="ECO:0007669"/>
    <property type="project" value="UniProtKB-EC"/>
</dbReference>
<dbReference type="CDD" id="cd00077">
    <property type="entry name" value="HDc"/>
    <property type="match status" value="1"/>
</dbReference>
<dbReference type="OrthoDB" id="9758038at2"/>
<keyword evidence="6 8" id="KW-0511">Multifunctional enzyme</keyword>
<protein>
    <recommendedName>
        <fullName evidence="8">Bifunctional uridylyltransferase/uridylyl-removing enzyme</fullName>
        <shortName evidence="8">UTase/UR</shortName>
    </recommendedName>
    <alternativeName>
        <fullName evidence="8">Bifunctional [protein-PII] modification enzyme</fullName>
    </alternativeName>
    <alternativeName>
        <fullName evidence="8">Bifunctional nitrogen sensor protein</fullName>
    </alternativeName>
    <domain>
        <recommendedName>
            <fullName evidence="8">[Protein-PII] uridylyltransferase</fullName>
            <shortName evidence="8">PII uridylyltransferase</shortName>
            <shortName evidence="8">UTase</shortName>
            <ecNumber evidence="8">2.7.7.59</ecNumber>
        </recommendedName>
    </domain>
    <domain>
        <recommendedName>
            <fullName evidence="8">[Protein-PII]-UMP uridylyl-removing enzyme</fullName>
            <shortName evidence="8">UR</shortName>
            <ecNumber evidence="8">3.1.4.-</ecNumber>
        </recommendedName>
    </domain>
</protein>
<dbReference type="NCBIfam" id="TIGR01693">
    <property type="entry name" value="UTase_glnD"/>
    <property type="match status" value="1"/>
</dbReference>
<comment type="domain">
    <text evidence="8">Has four distinct domains: an N-terminal nucleotidyltransferase (NT) domain responsible for UTase activity, a central HD domain that encodes UR activity, and two C-terminal ACT domains that seem to have a role in glutamine sensing.</text>
</comment>
<comment type="function">
    <text evidence="8">Modifies, by uridylylation and deuridylylation, the PII regulatory proteins (GlnB and homologs), in response to the nitrogen status of the cell that GlnD senses through the glutamine level. Under low glutamine levels, catalyzes the conversion of the PII proteins and UTP to PII-UMP and PPi, while under higher glutamine levels, GlnD hydrolyzes PII-UMP to PII and UMP (deuridylylation). Thus, controls uridylylation state and activity of the PII proteins, and plays an important role in the regulation of nitrogen metabolism.</text>
</comment>
<dbReference type="CDD" id="cd04899">
    <property type="entry name" value="ACT_ACR-UUR-like_2"/>
    <property type="match status" value="1"/>
</dbReference>
<evidence type="ECO:0000256" key="1">
    <source>
        <dbReference type="ARBA" id="ARBA00022679"/>
    </source>
</evidence>
<name>A0A0W0ZHZ9_9GAMM</name>
<dbReference type="InterPro" id="IPR045865">
    <property type="entry name" value="ACT-like_dom_sf"/>
</dbReference>
<dbReference type="CDD" id="cd04900">
    <property type="entry name" value="ACT_UUR-like_1"/>
    <property type="match status" value="1"/>
</dbReference>
<dbReference type="PANTHER" id="PTHR47320:SF1">
    <property type="entry name" value="BIFUNCTIONAL URIDYLYLTRANSFERASE_URIDYLYL-REMOVING ENZYME"/>
    <property type="match status" value="1"/>
</dbReference>
<dbReference type="Gene3D" id="3.30.460.10">
    <property type="entry name" value="Beta Polymerase, domain 2"/>
    <property type="match status" value="1"/>
</dbReference>
<evidence type="ECO:0000256" key="7">
    <source>
        <dbReference type="ARBA" id="ARBA00047968"/>
    </source>
</evidence>
<dbReference type="EC" id="2.7.7.59" evidence="8"/>
<keyword evidence="3" id="KW-0677">Repeat</keyword>
<comment type="catalytic activity">
    <reaction evidence="8">
        <text>[protein-PII]-uridylyl-L-tyrosine + H2O = [protein-PII]-L-tyrosine + UMP + H(+)</text>
        <dbReference type="Rhea" id="RHEA:48600"/>
        <dbReference type="Rhea" id="RHEA-COMP:12147"/>
        <dbReference type="Rhea" id="RHEA-COMP:12148"/>
        <dbReference type="ChEBI" id="CHEBI:15377"/>
        <dbReference type="ChEBI" id="CHEBI:15378"/>
        <dbReference type="ChEBI" id="CHEBI:46858"/>
        <dbReference type="ChEBI" id="CHEBI:57865"/>
        <dbReference type="ChEBI" id="CHEBI:90602"/>
    </reaction>
</comment>
<accession>A0A0W0ZHZ9</accession>
<dbReference type="PIRSF" id="PIRSF006288">
    <property type="entry name" value="PII_uridyltransf"/>
    <property type="match status" value="1"/>
</dbReference>
<comment type="catalytic activity">
    <reaction evidence="8">
        <text>[protein-PII]-L-tyrosine + UTP = [protein-PII]-uridylyl-L-tyrosine + diphosphate</text>
        <dbReference type="Rhea" id="RHEA:13673"/>
        <dbReference type="Rhea" id="RHEA-COMP:12147"/>
        <dbReference type="Rhea" id="RHEA-COMP:12148"/>
        <dbReference type="ChEBI" id="CHEBI:33019"/>
        <dbReference type="ChEBI" id="CHEBI:46398"/>
        <dbReference type="ChEBI" id="CHEBI:46858"/>
        <dbReference type="ChEBI" id="CHEBI:90602"/>
        <dbReference type="EC" id="2.7.7.59"/>
    </reaction>
</comment>
<keyword evidence="2 8" id="KW-0548">Nucleotidyltransferase</keyword>
<dbReference type="InterPro" id="IPR003607">
    <property type="entry name" value="HD/PDEase_dom"/>
</dbReference>
<comment type="caution">
    <text evidence="8">Lacks conserved residue(s) required for the propagation of feature annotation.</text>
</comment>
<dbReference type="PROSITE" id="PS51831">
    <property type="entry name" value="HD"/>
    <property type="match status" value="1"/>
</dbReference>
<dbReference type="Pfam" id="PF03445">
    <property type="entry name" value="DUF294"/>
    <property type="match status" value="1"/>
</dbReference>
<feature type="domain" description="ACT" evidence="9">
    <location>
        <begin position="701"/>
        <end position="782"/>
    </location>
</feature>
<dbReference type="SUPFAM" id="SSF81891">
    <property type="entry name" value="Poly A polymerase C-terminal region-like"/>
    <property type="match status" value="1"/>
</dbReference>
<dbReference type="InterPro" id="IPR002912">
    <property type="entry name" value="ACT_dom"/>
</dbReference>
<dbReference type="InterPro" id="IPR013546">
    <property type="entry name" value="PII_UdlTrfase/GS_AdlTrfase"/>
</dbReference>
<dbReference type="Gene3D" id="1.10.3090.10">
    <property type="entry name" value="cca-adding enzyme, domain 2"/>
    <property type="match status" value="1"/>
</dbReference>
<keyword evidence="1 8" id="KW-0808">Transferase</keyword>
<evidence type="ECO:0000259" key="10">
    <source>
        <dbReference type="PROSITE" id="PS51831"/>
    </source>
</evidence>
<dbReference type="SUPFAM" id="SSF55021">
    <property type="entry name" value="ACT-like"/>
    <property type="match status" value="1"/>
</dbReference>
<comment type="catalytic activity">
    <reaction evidence="7">
        <text>guanosine 3',5'-bis(diphosphate) + H2O = GDP + diphosphate + H(+)</text>
        <dbReference type="Rhea" id="RHEA:14253"/>
        <dbReference type="ChEBI" id="CHEBI:15377"/>
        <dbReference type="ChEBI" id="CHEBI:15378"/>
        <dbReference type="ChEBI" id="CHEBI:33019"/>
        <dbReference type="ChEBI" id="CHEBI:58189"/>
        <dbReference type="ChEBI" id="CHEBI:77828"/>
        <dbReference type="EC" id="3.1.7.2"/>
    </reaction>
</comment>
<proteinExistence type="inferred from homology"/>
<evidence type="ECO:0000256" key="8">
    <source>
        <dbReference type="HAMAP-Rule" id="MF_00277"/>
    </source>
</evidence>
<dbReference type="InterPro" id="IPR043519">
    <property type="entry name" value="NT_sf"/>
</dbReference>
<dbReference type="SUPFAM" id="SSF81593">
    <property type="entry name" value="Nucleotidyltransferase substrate binding subunit/domain"/>
    <property type="match status" value="1"/>
</dbReference>
<dbReference type="GO" id="GO:0008081">
    <property type="term" value="F:phosphoric diester hydrolase activity"/>
    <property type="evidence" value="ECO:0007669"/>
    <property type="project" value="UniProtKB-UniRule"/>
</dbReference>
<evidence type="ECO:0000256" key="6">
    <source>
        <dbReference type="ARBA" id="ARBA00023268"/>
    </source>
</evidence>
<evidence type="ECO:0000259" key="9">
    <source>
        <dbReference type="PROSITE" id="PS51671"/>
    </source>
</evidence>
<dbReference type="GO" id="GO:0008773">
    <property type="term" value="F:[protein-PII] uridylyltransferase activity"/>
    <property type="evidence" value="ECO:0007669"/>
    <property type="project" value="UniProtKB-UniRule"/>
</dbReference>
<dbReference type="PATRIC" id="fig|947033.5.peg.1875"/>
<feature type="domain" description="ACT" evidence="9">
    <location>
        <begin position="810"/>
        <end position="883"/>
    </location>
</feature>
<gene>
    <name evidence="8 11" type="primary">glnD</name>
    <name evidence="11" type="ORF">Lste_1774</name>
</gene>
<evidence type="ECO:0000256" key="4">
    <source>
        <dbReference type="ARBA" id="ARBA00022801"/>
    </source>
</evidence>
<comment type="cofactor">
    <cofactor evidence="8">
        <name>Mg(2+)</name>
        <dbReference type="ChEBI" id="CHEBI:18420"/>
    </cofactor>
</comment>
<evidence type="ECO:0000313" key="12">
    <source>
        <dbReference type="Proteomes" id="UP000054926"/>
    </source>
</evidence>
<dbReference type="SMART" id="SM00471">
    <property type="entry name" value="HDc"/>
    <property type="match status" value="1"/>
</dbReference>
<comment type="caution">
    <text evidence="11">The sequence shown here is derived from an EMBL/GenBank/DDBJ whole genome shotgun (WGS) entry which is preliminary data.</text>
</comment>
<dbReference type="PROSITE" id="PS51671">
    <property type="entry name" value="ACT"/>
    <property type="match status" value="2"/>
</dbReference>
<comment type="activity regulation">
    <text evidence="8">Uridylyltransferase (UTase) activity is inhibited by glutamine, while glutamine activates uridylyl-removing (UR) activity.</text>
</comment>
<evidence type="ECO:0000256" key="3">
    <source>
        <dbReference type="ARBA" id="ARBA00022737"/>
    </source>
</evidence>
<dbReference type="SUPFAM" id="SSF81301">
    <property type="entry name" value="Nucleotidyltransferase"/>
    <property type="match status" value="1"/>
</dbReference>
<feature type="region of interest" description="Uridylyltransferase" evidence="8">
    <location>
        <begin position="1"/>
        <end position="343"/>
    </location>
</feature>
<dbReference type="Pfam" id="PF08335">
    <property type="entry name" value="GlnD_UR_UTase"/>
    <property type="match status" value="1"/>
</dbReference>
<sequence length="883" mass="103315">MKNENKQTKAHPFAPTQDAEKKGMTLELQHLKNTLRQFKEKLREEFDYKTNITTITRKLVNFIDELVINLFTKNQLDHDVFCLLALGSYGRRELQLYSDVDILLLHTEKVSKSQLQRAQNFIQDCWDVGLDLSHQITSVSSCAELASQDVAVVSSLMDMFLLCGRGALMEELIYQIHPLHMWISHDYFLAKLQEQKKRDAKYGETAYNLEPNVKYGPGGLRDLHILLSIGKRHFNIKKLADGIGYGFITDKEYEKLTYCQHFLWRVRFALHVLAEKAEERLSFDYQVKLAQFFGYKDKPHSLAIEQFMKDYFKVIKRNRELNEMLLQWFDETIAHSPKQKLFHLDNEFQLSNNYIEVRNTRIFIHHPQALLKLFLWIARRPDIEGVRANTIRLIRESLYLMNKRFKASSETTELFMSILKTADGPYKALHRMNRYGVLAHYLECFAMVTGQMQYDLFHVYTVDQHTLFVIRNLSRFKEKSYVEQFPLCVQIMSTLNKPELVYLSALFHDIAKGRGGDHSELGAVEALHFAQNHRLEKEDSELLVWLVRNHLIMSQTAQRQDIYDPNTIKNFCKLLPHPHYLDYLYLLTVADICGTNPTLWNSWKDSLLKELYRAAKHMLHKEQELMDETELIKVRKHYALSLLVTEGIKTKTVEDLWEQFKDKYFLHESPEIIARHTKAILACTQFPLVMIMPHHSQGGTEVFIYMPHRDDRFAIATTVLSNHNVTIQEAMILTSDNQYDLDTYIILDEQNQAFFDKQRSHDIQQALCAHLAQTEQVPAVARKRLSRALAHFNVKTQIHYNEDLTYHQTRLFLVTGDRPGLLATIGRVFSTLNIHLHNAKIVTAGERAEDTFYITNQQNQSLNNEEKELLKQKLIQELQMTLK</sequence>
<dbReference type="PANTHER" id="PTHR47320">
    <property type="entry name" value="BIFUNCTIONAL URIDYLYLTRANSFERASE/URIDYLYL-REMOVING ENZYME"/>
    <property type="match status" value="1"/>
</dbReference>
<organism evidence="11 12">
    <name type="scientific">Legionella steelei</name>
    <dbReference type="NCBI Taxonomy" id="947033"/>
    <lineage>
        <taxon>Bacteria</taxon>
        <taxon>Pseudomonadati</taxon>
        <taxon>Pseudomonadota</taxon>
        <taxon>Gammaproteobacteria</taxon>
        <taxon>Legionellales</taxon>
        <taxon>Legionellaceae</taxon>
        <taxon>Legionella</taxon>
    </lineage>
</organism>
<keyword evidence="12" id="KW-1185">Reference proteome</keyword>
<reference evidence="11 12" key="1">
    <citation type="submission" date="2015-11" db="EMBL/GenBank/DDBJ databases">
        <title>Genomic analysis of 38 Legionella species identifies large and diverse effector repertoires.</title>
        <authorList>
            <person name="Burstein D."/>
            <person name="Amaro F."/>
            <person name="Zusman T."/>
            <person name="Lifshitz Z."/>
            <person name="Cohen O."/>
            <person name="Gilbert J.A."/>
            <person name="Pupko T."/>
            <person name="Shuman H.A."/>
            <person name="Segal G."/>
        </authorList>
    </citation>
    <scope>NUCLEOTIDE SEQUENCE [LARGE SCALE GENOMIC DNA]</scope>
    <source>
        <strain evidence="11 12">IMVS3376</strain>
    </source>
</reference>
<feature type="domain" description="HD" evidence="10">
    <location>
        <begin position="462"/>
        <end position="584"/>
    </location>
</feature>
<dbReference type="CDD" id="cd05401">
    <property type="entry name" value="NT_GlnE_GlnD_like"/>
    <property type="match status" value="1"/>
</dbReference>
<dbReference type="GO" id="GO:0006808">
    <property type="term" value="P:regulation of nitrogen utilization"/>
    <property type="evidence" value="ECO:0007669"/>
    <property type="project" value="UniProtKB-UniRule"/>
</dbReference>
<dbReference type="InterPro" id="IPR006674">
    <property type="entry name" value="HD_domain"/>
</dbReference>
<dbReference type="AlphaFoldDB" id="A0A0W0ZHZ9"/>